<comment type="similarity">
    <text evidence="10">Belongs to the GTP-binding elongation factor family. LepA subfamily.</text>
</comment>
<keyword evidence="6 12" id="KW-0342">GTP-binding</keyword>
<evidence type="ECO:0000256" key="1">
    <source>
        <dbReference type="ARBA" id="ARBA00005454"/>
    </source>
</evidence>
<dbReference type="GO" id="GO:0043022">
    <property type="term" value="F:ribosome binding"/>
    <property type="evidence" value="ECO:0007669"/>
    <property type="project" value="UniProtKB-UniRule"/>
</dbReference>
<comment type="function">
    <text evidence="9 12">Required for accurate and efficient protein synthesis under certain stress conditions. May act as a fidelity factor of the translation reaction, by catalyzing a one-codon backward translocation of tRNAs on improperly translocated ribosomes. Back-translocation proceeds from a post-translocation (POST) complex to a pre-translocation (PRE) complex, thus giving elongation factor G a second chance to translocate the tRNAs correctly. Binds to ribosomes in a GTP-dependent manner.</text>
</comment>
<dbReference type="OrthoDB" id="9804431at2"/>
<sequence>MDAKHIRNFSIIAHIDHGKSTLADRLIEYTGTLTEREMEAQVLDNMDLERERGITIKAQTVRLHYKAKDGEIYELNLIDTPGHVDFNYEVSRSLAACEGALLVVDATQGVEAQTLANVYLALEHDLEIIPVINKIDLPSAEPEMVKQEIEDIIGLDTSDAVLASAKTGIGIEDILEQIVQKIPAPPADNDKPLKALIFDSYFDAYKGVIAHIRVVDGMIKPGMRLKMMATGKEFEVTDIGCFRPAPVNINMLESGEVGFVAGSLKNVRDVRVGDTITAANNPADEALPGYRGVTPMVYCGLYPVDSSDYENLKDALEKLQLNDAALTFEPETSIALGFGFRCGFLGLLHMDVIQERLEREYKLKLITTAPSVIYHVYKTNKEMVKIDNPASMPPPTEIEHIEEPYVKATVIVPNDYVGPVMEISQDKRGVFKTMDYLDVNRVMVVYHIPLSEIIYDYFDKLKSATRGYASLDYELTDYQPSKLVKLDILLNGEPVDALSTIVHVDRAASRGRQLAEKLKNIIPRQMFEIPIQAAVGNKIIARENVRAMRKDVLAKCYGGDITRKRKLLEKQKEGKKRMKAVGSVEVPQEAFMAILKID</sequence>
<dbReference type="RefSeq" id="WP_027889186.1">
    <property type="nucleotide sequence ID" value="NZ_LT906446.1"/>
</dbReference>
<dbReference type="CDD" id="cd01890">
    <property type="entry name" value="LepA"/>
    <property type="match status" value="1"/>
</dbReference>
<dbReference type="eggNOG" id="COG0481">
    <property type="taxonomic scope" value="Bacteria"/>
</dbReference>
<dbReference type="Pfam" id="PF00009">
    <property type="entry name" value="GTP_EFTU"/>
    <property type="match status" value="1"/>
</dbReference>
<dbReference type="Gene3D" id="3.30.70.2570">
    <property type="entry name" value="Elongation factor 4, C-terminal domain"/>
    <property type="match status" value="1"/>
</dbReference>
<dbReference type="GeneID" id="78506392"/>
<dbReference type="InterPro" id="IPR038363">
    <property type="entry name" value="LepA_C_sf"/>
</dbReference>
<evidence type="ECO:0000256" key="9">
    <source>
        <dbReference type="ARBA" id="ARBA00057626"/>
    </source>
</evidence>
<dbReference type="Gene3D" id="2.40.30.10">
    <property type="entry name" value="Translation factors"/>
    <property type="match status" value="1"/>
</dbReference>
<dbReference type="InterPro" id="IPR000640">
    <property type="entry name" value="EFG_V-like"/>
</dbReference>
<dbReference type="PANTHER" id="PTHR43512">
    <property type="entry name" value="TRANSLATION FACTOR GUF1-RELATED"/>
    <property type="match status" value="1"/>
</dbReference>
<evidence type="ECO:0000313" key="15">
    <source>
        <dbReference type="Proteomes" id="UP000215383"/>
    </source>
</evidence>
<dbReference type="GO" id="GO:0045727">
    <property type="term" value="P:positive regulation of translation"/>
    <property type="evidence" value="ECO:0007669"/>
    <property type="project" value="UniProtKB-UniRule"/>
</dbReference>
<dbReference type="SUPFAM" id="SSF54980">
    <property type="entry name" value="EF-G C-terminal domain-like"/>
    <property type="match status" value="2"/>
</dbReference>
<dbReference type="PROSITE" id="PS51722">
    <property type="entry name" value="G_TR_2"/>
    <property type="match status" value="1"/>
</dbReference>
<evidence type="ECO:0000256" key="4">
    <source>
        <dbReference type="ARBA" id="ARBA00022801"/>
    </source>
</evidence>
<protein>
    <recommendedName>
        <fullName evidence="11 12">Elongation factor 4</fullName>
        <shortName evidence="12">EF-4</shortName>
        <ecNumber evidence="11 12">3.6.5.n1</ecNumber>
    </recommendedName>
    <alternativeName>
        <fullName evidence="12">Ribosomal back-translocase LepA</fullName>
    </alternativeName>
</protein>
<feature type="binding site" evidence="12">
    <location>
        <begin position="133"/>
        <end position="136"/>
    </location>
    <ligand>
        <name>GTP</name>
        <dbReference type="ChEBI" id="CHEBI:37565"/>
    </ligand>
</feature>
<dbReference type="EC" id="3.6.5.n1" evidence="11 12"/>
<dbReference type="SMART" id="SM00838">
    <property type="entry name" value="EFG_C"/>
    <property type="match status" value="1"/>
</dbReference>
<keyword evidence="7 12" id="KW-0472">Membrane</keyword>
<evidence type="ECO:0000256" key="2">
    <source>
        <dbReference type="ARBA" id="ARBA00022475"/>
    </source>
</evidence>
<organism evidence="14 15">
    <name type="scientific">Megamonas hypermegale</name>
    <dbReference type="NCBI Taxonomy" id="158847"/>
    <lineage>
        <taxon>Bacteria</taxon>
        <taxon>Bacillati</taxon>
        <taxon>Bacillota</taxon>
        <taxon>Negativicutes</taxon>
        <taxon>Selenomonadales</taxon>
        <taxon>Selenomonadaceae</taxon>
        <taxon>Megamonas</taxon>
    </lineage>
</organism>
<evidence type="ECO:0000256" key="7">
    <source>
        <dbReference type="ARBA" id="ARBA00023136"/>
    </source>
</evidence>
<dbReference type="InterPro" id="IPR031157">
    <property type="entry name" value="G_TR_CS"/>
</dbReference>
<dbReference type="FunFam" id="3.30.70.870:FF:000004">
    <property type="entry name" value="Translation factor GUF1, mitochondrial"/>
    <property type="match status" value="1"/>
</dbReference>
<dbReference type="InterPro" id="IPR005225">
    <property type="entry name" value="Small_GTP-bd"/>
</dbReference>
<accession>A0A239TCK7</accession>
<comment type="catalytic activity">
    <reaction evidence="8 12">
        <text>GTP + H2O = GDP + phosphate + H(+)</text>
        <dbReference type="Rhea" id="RHEA:19669"/>
        <dbReference type="ChEBI" id="CHEBI:15377"/>
        <dbReference type="ChEBI" id="CHEBI:15378"/>
        <dbReference type="ChEBI" id="CHEBI:37565"/>
        <dbReference type="ChEBI" id="CHEBI:43474"/>
        <dbReference type="ChEBI" id="CHEBI:58189"/>
        <dbReference type="EC" id="3.6.5.n1"/>
    </reaction>
</comment>
<dbReference type="Pfam" id="PF06421">
    <property type="entry name" value="LepA_C"/>
    <property type="match status" value="1"/>
</dbReference>
<dbReference type="Gene3D" id="3.30.70.870">
    <property type="entry name" value="Elongation Factor G (Translational Gtpase), domain 3"/>
    <property type="match status" value="1"/>
</dbReference>
<dbReference type="GO" id="GO:0003746">
    <property type="term" value="F:translation elongation factor activity"/>
    <property type="evidence" value="ECO:0007669"/>
    <property type="project" value="UniProtKB-UniRule"/>
</dbReference>
<dbReference type="InterPro" id="IPR006297">
    <property type="entry name" value="EF-4"/>
</dbReference>
<dbReference type="Proteomes" id="UP000215383">
    <property type="component" value="Chromosome 1"/>
</dbReference>
<dbReference type="GO" id="GO:0005886">
    <property type="term" value="C:plasma membrane"/>
    <property type="evidence" value="ECO:0007669"/>
    <property type="project" value="UniProtKB-SubCell"/>
</dbReference>
<keyword evidence="5 12" id="KW-0648">Protein biosynthesis</keyword>
<feature type="binding site" evidence="12">
    <location>
        <begin position="16"/>
        <end position="21"/>
    </location>
    <ligand>
        <name>GTP</name>
        <dbReference type="ChEBI" id="CHEBI:37565"/>
    </ligand>
</feature>
<comment type="similarity">
    <text evidence="1 12">Belongs to the TRAFAC class translation factor GTPase superfamily. Classic translation factor GTPase family. LepA subfamily.</text>
</comment>
<proteinExistence type="inferred from homology"/>
<evidence type="ECO:0000256" key="11">
    <source>
        <dbReference type="ARBA" id="ARBA00066744"/>
    </source>
</evidence>
<dbReference type="InterPro" id="IPR035647">
    <property type="entry name" value="EFG_III/V"/>
</dbReference>
<dbReference type="InterPro" id="IPR004161">
    <property type="entry name" value="EFTu-like_2"/>
</dbReference>
<evidence type="ECO:0000256" key="3">
    <source>
        <dbReference type="ARBA" id="ARBA00022741"/>
    </source>
</evidence>
<dbReference type="EMBL" id="LT906446">
    <property type="protein sequence ID" value="SNU95259.1"/>
    <property type="molecule type" value="Genomic_DNA"/>
</dbReference>
<dbReference type="GO" id="GO:0003924">
    <property type="term" value="F:GTPase activity"/>
    <property type="evidence" value="ECO:0007669"/>
    <property type="project" value="UniProtKB-UniRule"/>
</dbReference>
<dbReference type="InterPro" id="IPR009000">
    <property type="entry name" value="Transl_B-barrel_sf"/>
</dbReference>
<dbReference type="CDD" id="cd03699">
    <property type="entry name" value="EF4_II"/>
    <property type="match status" value="1"/>
</dbReference>
<evidence type="ECO:0000256" key="8">
    <source>
        <dbReference type="ARBA" id="ARBA00050293"/>
    </source>
</evidence>
<dbReference type="PROSITE" id="PS00301">
    <property type="entry name" value="G_TR_1"/>
    <property type="match status" value="1"/>
</dbReference>
<dbReference type="Gene3D" id="3.30.70.240">
    <property type="match status" value="1"/>
</dbReference>
<dbReference type="Gene3D" id="3.40.50.300">
    <property type="entry name" value="P-loop containing nucleotide triphosphate hydrolases"/>
    <property type="match status" value="1"/>
</dbReference>
<dbReference type="InterPro" id="IPR035654">
    <property type="entry name" value="LepA_IV"/>
</dbReference>
<dbReference type="NCBIfam" id="TIGR01393">
    <property type="entry name" value="lepA"/>
    <property type="match status" value="1"/>
</dbReference>
<dbReference type="SUPFAM" id="SSF52540">
    <property type="entry name" value="P-loop containing nucleoside triphosphate hydrolases"/>
    <property type="match status" value="1"/>
</dbReference>
<evidence type="ECO:0000313" key="14">
    <source>
        <dbReference type="EMBL" id="SNU95259.1"/>
    </source>
</evidence>
<reference evidence="14 15" key="1">
    <citation type="submission" date="2017-06" db="EMBL/GenBank/DDBJ databases">
        <authorList>
            <consortium name="Pathogen Informatics"/>
        </authorList>
    </citation>
    <scope>NUCLEOTIDE SEQUENCE [LARGE SCALE GENOMIC DNA]</scope>
    <source>
        <strain evidence="14 15">NCTC10570</strain>
    </source>
</reference>
<dbReference type="InterPro" id="IPR027417">
    <property type="entry name" value="P-loop_NTPase"/>
</dbReference>
<dbReference type="CDD" id="cd16260">
    <property type="entry name" value="EF4_III"/>
    <property type="match status" value="1"/>
</dbReference>
<evidence type="ECO:0000256" key="6">
    <source>
        <dbReference type="ARBA" id="ARBA00023134"/>
    </source>
</evidence>
<dbReference type="CDD" id="cd03709">
    <property type="entry name" value="lepA_C"/>
    <property type="match status" value="1"/>
</dbReference>
<dbReference type="GO" id="GO:0005525">
    <property type="term" value="F:GTP binding"/>
    <property type="evidence" value="ECO:0007669"/>
    <property type="project" value="UniProtKB-UniRule"/>
</dbReference>
<keyword evidence="15" id="KW-1185">Reference proteome</keyword>
<keyword evidence="2 12" id="KW-1003">Cell membrane</keyword>
<dbReference type="FunFam" id="3.40.50.300:FF:000078">
    <property type="entry name" value="Elongation factor 4"/>
    <property type="match status" value="1"/>
</dbReference>
<dbReference type="InterPro" id="IPR013842">
    <property type="entry name" value="LepA_CTD"/>
</dbReference>
<dbReference type="InterPro" id="IPR000795">
    <property type="entry name" value="T_Tr_GTP-bd_dom"/>
</dbReference>
<dbReference type="FunFam" id="3.30.70.240:FF:000007">
    <property type="entry name" value="Translation factor GUF1, mitochondrial"/>
    <property type="match status" value="1"/>
</dbReference>
<evidence type="ECO:0000256" key="12">
    <source>
        <dbReference type="HAMAP-Rule" id="MF_00071"/>
    </source>
</evidence>
<dbReference type="SUPFAM" id="SSF50447">
    <property type="entry name" value="Translation proteins"/>
    <property type="match status" value="1"/>
</dbReference>
<keyword evidence="3 12" id="KW-0547">Nucleotide-binding</keyword>
<dbReference type="FunFam" id="3.30.70.2570:FF:000001">
    <property type="entry name" value="Translation factor GUF1, mitochondrial"/>
    <property type="match status" value="1"/>
</dbReference>
<comment type="subcellular location">
    <subcellularLocation>
        <location evidence="12">Cell membrane</location>
        <topology evidence="12">Peripheral membrane protein</topology>
        <orientation evidence="12">Cytoplasmic side</orientation>
    </subcellularLocation>
</comment>
<dbReference type="Pfam" id="PF00679">
    <property type="entry name" value="EFG_C"/>
    <property type="match status" value="1"/>
</dbReference>
<dbReference type="NCBIfam" id="TIGR00231">
    <property type="entry name" value="small_GTP"/>
    <property type="match status" value="1"/>
</dbReference>
<name>A0A239TCK7_9FIRM</name>
<keyword evidence="4 12" id="KW-0378">Hydrolase</keyword>
<dbReference type="AlphaFoldDB" id="A0A239TCK7"/>
<dbReference type="PANTHER" id="PTHR43512:SF4">
    <property type="entry name" value="TRANSLATION FACTOR GUF1 HOMOLOG, CHLOROPLASTIC"/>
    <property type="match status" value="1"/>
</dbReference>
<evidence type="ECO:0000256" key="5">
    <source>
        <dbReference type="ARBA" id="ARBA00022917"/>
    </source>
</evidence>
<dbReference type="HAMAP" id="MF_00071">
    <property type="entry name" value="LepA"/>
    <property type="match status" value="1"/>
</dbReference>
<evidence type="ECO:0000259" key="13">
    <source>
        <dbReference type="PROSITE" id="PS51722"/>
    </source>
</evidence>
<dbReference type="PRINTS" id="PR00315">
    <property type="entry name" value="ELONGATNFCT"/>
</dbReference>
<gene>
    <name evidence="12 14" type="primary">lepA</name>
    <name evidence="14" type="ORF">SAMEA4364220_00357</name>
</gene>
<evidence type="ECO:0000256" key="10">
    <source>
        <dbReference type="ARBA" id="ARBA00061052"/>
    </source>
</evidence>
<dbReference type="Pfam" id="PF03144">
    <property type="entry name" value="GTP_EFTU_D2"/>
    <property type="match status" value="1"/>
</dbReference>
<feature type="domain" description="Tr-type G" evidence="13">
    <location>
        <begin position="4"/>
        <end position="186"/>
    </location>
</feature>
<dbReference type="FunFam" id="2.40.30.10:FF:000015">
    <property type="entry name" value="Translation factor GUF1, mitochondrial"/>
    <property type="match status" value="1"/>
</dbReference>
<keyword evidence="14" id="KW-0251">Elongation factor</keyword>